<name>A0ABN9SSN4_9DINO</name>
<comment type="caution">
    <text evidence="3">The sequence shown here is derived from an EMBL/GenBank/DDBJ whole genome shotgun (WGS) entry which is preliminary data.</text>
</comment>
<dbReference type="Gene3D" id="3.80.10.10">
    <property type="entry name" value="Ribonuclease Inhibitor"/>
    <property type="match status" value="3"/>
</dbReference>
<dbReference type="PANTHER" id="PTHR13318">
    <property type="entry name" value="PARTNER OF PAIRED, ISOFORM B-RELATED"/>
    <property type="match status" value="1"/>
</dbReference>
<reference evidence="3" key="1">
    <citation type="submission" date="2023-10" db="EMBL/GenBank/DDBJ databases">
        <authorList>
            <person name="Chen Y."/>
            <person name="Shah S."/>
            <person name="Dougan E. K."/>
            <person name="Thang M."/>
            <person name="Chan C."/>
        </authorList>
    </citation>
    <scope>NUCLEOTIDE SEQUENCE [LARGE SCALE GENOMIC DNA]</scope>
</reference>
<dbReference type="InterPro" id="IPR006553">
    <property type="entry name" value="Leu-rich_rpt_Cys-con_subtyp"/>
</dbReference>
<accession>A0ABN9SSN4</accession>
<feature type="region of interest" description="Disordered" evidence="1">
    <location>
        <begin position="308"/>
        <end position="361"/>
    </location>
</feature>
<dbReference type="InterPro" id="IPR057207">
    <property type="entry name" value="FBXL15_LRR"/>
</dbReference>
<evidence type="ECO:0000313" key="4">
    <source>
        <dbReference type="Proteomes" id="UP001189429"/>
    </source>
</evidence>
<evidence type="ECO:0000256" key="1">
    <source>
        <dbReference type="SAM" id="MobiDB-lite"/>
    </source>
</evidence>
<organism evidence="3 4">
    <name type="scientific">Prorocentrum cordatum</name>
    <dbReference type="NCBI Taxonomy" id="2364126"/>
    <lineage>
        <taxon>Eukaryota</taxon>
        <taxon>Sar</taxon>
        <taxon>Alveolata</taxon>
        <taxon>Dinophyceae</taxon>
        <taxon>Prorocentrales</taxon>
        <taxon>Prorocentraceae</taxon>
        <taxon>Prorocentrum</taxon>
    </lineage>
</organism>
<protein>
    <recommendedName>
        <fullName evidence="2">F-box/LRR-repeat protein 15-like leucin rich repeat domain-containing protein</fullName>
    </recommendedName>
</protein>
<feature type="compositionally biased region" description="Low complexity" evidence="1">
    <location>
        <begin position="308"/>
        <end position="322"/>
    </location>
</feature>
<feature type="domain" description="F-box/LRR-repeat protein 15-like leucin rich repeat" evidence="2">
    <location>
        <begin position="5"/>
        <end position="202"/>
    </location>
</feature>
<dbReference type="SMART" id="SM00367">
    <property type="entry name" value="LRR_CC"/>
    <property type="match status" value="5"/>
</dbReference>
<dbReference type="EMBL" id="CAUYUJ010012925">
    <property type="protein sequence ID" value="CAK0834882.1"/>
    <property type="molecule type" value="Genomic_DNA"/>
</dbReference>
<keyword evidence="4" id="KW-1185">Reference proteome</keyword>
<proteinExistence type="predicted"/>
<dbReference type="Proteomes" id="UP001189429">
    <property type="component" value="Unassembled WGS sequence"/>
</dbReference>
<evidence type="ECO:0000313" key="3">
    <source>
        <dbReference type="EMBL" id="CAK0834882.1"/>
    </source>
</evidence>
<sequence>MCHGVDDSGLVAIAQRCPRLRSLSLYSNCKVTDRGLMLALRAQQGTGLRDLVLSGCKQVSDETVQRVVSKAPDLETIDLTRCPSVTGAGVRLVCGVLDRLRVLRLYAMGQLPPPAFAALPQLVCLEELGLCGCRVEDGPLVGLLEAASPSRLHTLDLTWCSALTDAAARAVAAHCPRLRWLSYFGNTNMTSAVIEALAASPCGKLVHSLDVRGLTLARTRPLAPSCLRSRPFHGRPTAGDRVRNLPVRVQSTLGHRTPLLGIHSAADGSRIPTPPPHALQKSDLRGQGSHAVVWSRPSVVLGGPLVATAGRGSDSRSAARAACQGGGPEDRLGLGAWPGGERGVRFPDASTSQFWGGERRE</sequence>
<feature type="region of interest" description="Disordered" evidence="1">
    <location>
        <begin position="264"/>
        <end position="286"/>
    </location>
</feature>
<feature type="non-terminal residue" evidence="3">
    <location>
        <position position="361"/>
    </location>
</feature>
<dbReference type="InterPro" id="IPR032675">
    <property type="entry name" value="LRR_dom_sf"/>
</dbReference>
<dbReference type="Pfam" id="PF25372">
    <property type="entry name" value="DUF7885"/>
    <property type="match status" value="1"/>
</dbReference>
<dbReference type="PANTHER" id="PTHR13318:SF190">
    <property type="entry name" value="PARTNER OF PAIRED, ISOFORM B"/>
    <property type="match status" value="1"/>
</dbReference>
<dbReference type="SUPFAM" id="SSF52047">
    <property type="entry name" value="RNI-like"/>
    <property type="match status" value="1"/>
</dbReference>
<evidence type="ECO:0000259" key="2">
    <source>
        <dbReference type="Pfam" id="PF25372"/>
    </source>
</evidence>
<gene>
    <name evidence="3" type="ORF">PCOR1329_LOCUS32158</name>
</gene>